<dbReference type="SUPFAM" id="SSF54236">
    <property type="entry name" value="Ubiquitin-like"/>
    <property type="match status" value="1"/>
</dbReference>
<dbReference type="AlphaFoldDB" id="A0ABD6EGT3"/>
<name>A0ABD6EGT3_9BILA</name>
<keyword evidence="3" id="KW-1185">Reference proteome</keyword>
<dbReference type="Pfam" id="PF00240">
    <property type="entry name" value="ubiquitin"/>
    <property type="match status" value="1"/>
</dbReference>
<reference evidence="2 3" key="1">
    <citation type="submission" date="2024-08" db="EMBL/GenBank/DDBJ databases">
        <title>Gnathostoma spinigerum genome.</title>
        <authorList>
            <person name="Gonzalez-Bertolin B."/>
            <person name="Monzon S."/>
            <person name="Zaballos A."/>
            <person name="Jimenez P."/>
            <person name="Dekumyoy P."/>
            <person name="Varona S."/>
            <person name="Cuesta I."/>
            <person name="Sumanam S."/>
            <person name="Adisakwattana P."/>
            <person name="Gasser R.B."/>
            <person name="Hernandez-Gonzalez A."/>
            <person name="Young N.D."/>
            <person name="Perteguer M.J."/>
        </authorList>
    </citation>
    <scope>NUCLEOTIDE SEQUENCE [LARGE SCALE GENOMIC DNA]</scope>
    <source>
        <strain evidence="2">AL3</strain>
        <tissue evidence="2">Liver</tissue>
    </source>
</reference>
<comment type="caution">
    <text evidence="2">The sequence shown here is derived from an EMBL/GenBank/DDBJ whole genome shotgun (WGS) entry which is preliminary data.</text>
</comment>
<sequence length="88" mass="10244">MRLNVIVYNKTRKHAGHTIHVEVPSNSNILTLKETIMDITEIPTDLQYIIFGVHELHDDETLESHHIREDYTIYSVPTYVEDPSMPNL</sequence>
<evidence type="ECO:0000259" key="1">
    <source>
        <dbReference type="PROSITE" id="PS50053"/>
    </source>
</evidence>
<evidence type="ECO:0000313" key="2">
    <source>
        <dbReference type="EMBL" id="MFH4976586.1"/>
    </source>
</evidence>
<dbReference type="EMBL" id="JBGFUD010001658">
    <property type="protein sequence ID" value="MFH4976586.1"/>
    <property type="molecule type" value="Genomic_DNA"/>
</dbReference>
<organism evidence="2 3">
    <name type="scientific">Gnathostoma spinigerum</name>
    <dbReference type="NCBI Taxonomy" id="75299"/>
    <lineage>
        <taxon>Eukaryota</taxon>
        <taxon>Metazoa</taxon>
        <taxon>Ecdysozoa</taxon>
        <taxon>Nematoda</taxon>
        <taxon>Chromadorea</taxon>
        <taxon>Rhabditida</taxon>
        <taxon>Spirurina</taxon>
        <taxon>Gnathostomatomorpha</taxon>
        <taxon>Gnathostomatoidea</taxon>
        <taxon>Gnathostomatidae</taxon>
        <taxon>Gnathostoma</taxon>
    </lineage>
</organism>
<dbReference type="SMART" id="SM00213">
    <property type="entry name" value="UBQ"/>
    <property type="match status" value="1"/>
</dbReference>
<evidence type="ECO:0000313" key="3">
    <source>
        <dbReference type="Proteomes" id="UP001608902"/>
    </source>
</evidence>
<dbReference type="InterPro" id="IPR000626">
    <property type="entry name" value="Ubiquitin-like_dom"/>
</dbReference>
<dbReference type="PROSITE" id="PS50053">
    <property type="entry name" value="UBIQUITIN_2"/>
    <property type="match status" value="1"/>
</dbReference>
<feature type="domain" description="Ubiquitin-like" evidence="1">
    <location>
        <begin position="1"/>
        <end position="74"/>
    </location>
</feature>
<dbReference type="Proteomes" id="UP001608902">
    <property type="component" value="Unassembled WGS sequence"/>
</dbReference>
<dbReference type="Gene3D" id="3.10.20.90">
    <property type="entry name" value="Phosphatidylinositol 3-kinase Catalytic Subunit, Chain A, domain 1"/>
    <property type="match status" value="1"/>
</dbReference>
<gene>
    <name evidence="2" type="ORF">AB6A40_003295</name>
</gene>
<proteinExistence type="predicted"/>
<accession>A0ABD6EGT3</accession>
<dbReference type="InterPro" id="IPR029071">
    <property type="entry name" value="Ubiquitin-like_domsf"/>
</dbReference>
<protein>
    <recommendedName>
        <fullName evidence="1">Ubiquitin-like domain-containing protein</fullName>
    </recommendedName>
</protein>